<evidence type="ECO:0000256" key="1">
    <source>
        <dbReference type="ARBA" id="ARBA00023015"/>
    </source>
</evidence>
<dbReference type="CDD" id="cd04787">
    <property type="entry name" value="HTH_HMRTR_unk"/>
    <property type="match status" value="1"/>
</dbReference>
<sequence>MRVKELAKELCVSAETVRFYTRKGYLSPTKSPGNGYKEYGARDQARMRFILSARALGFTVADIGEILAVADKKSTPCPVVRLLIEQRLLETEAQFSETKKLRDRMRHAVREWNGLPDAEPTGHMICHLIEIFSPNNTRGLNDE</sequence>
<evidence type="ECO:0000313" key="6">
    <source>
        <dbReference type="Proteomes" id="UP000011866"/>
    </source>
</evidence>
<dbReference type="GO" id="GO:0003700">
    <property type="term" value="F:DNA-binding transcription factor activity"/>
    <property type="evidence" value="ECO:0007669"/>
    <property type="project" value="InterPro"/>
</dbReference>
<dbReference type="PRINTS" id="PR00040">
    <property type="entry name" value="HTHMERR"/>
</dbReference>
<gene>
    <name evidence="5" type="ORF">TOL_1721</name>
</gene>
<keyword evidence="1" id="KW-0805">Transcription regulation</keyword>
<dbReference type="Pfam" id="PF00376">
    <property type="entry name" value="MerR"/>
    <property type="match status" value="1"/>
</dbReference>
<dbReference type="Gene3D" id="1.10.1660.10">
    <property type="match status" value="1"/>
</dbReference>
<reference evidence="5 6" key="1">
    <citation type="journal article" date="2013" name="Genome Announc.">
        <title>Genome Sequence of Thalassolituus oleivorans MIL-1 (DSM 14913T).</title>
        <authorList>
            <person name="Golyshin P.N."/>
            <person name="Werner J."/>
            <person name="Chernikova T.N."/>
            <person name="Tran H."/>
            <person name="Ferrer M."/>
            <person name="Yakimov M.M."/>
            <person name="Teeling H."/>
            <person name="Golyshina O.V."/>
        </authorList>
    </citation>
    <scope>NUCLEOTIDE SEQUENCE [LARGE SCALE GENOMIC DNA]</scope>
    <source>
        <strain evidence="5 6">MIL-1</strain>
    </source>
</reference>
<dbReference type="SMART" id="SM00422">
    <property type="entry name" value="HTH_MERR"/>
    <property type="match status" value="1"/>
</dbReference>
<dbReference type="GeneID" id="79176581"/>
<evidence type="ECO:0000256" key="3">
    <source>
        <dbReference type="ARBA" id="ARBA00023163"/>
    </source>
</evidence>
<dbReference type="AlphaFoldDB" id="M5DQE8"/>
<dbReference type="GO" id="GO:0003677">
    <property type="term" value="F:DNA binding"/>
    <property type="evidence" value="ECO:0007669"/>
    <property type="project" value="UniProtKB-KW"/>
</dbReference>
<accession>M5DQE8</accession>
<dbReference type="PROSITE" id="PS50937">
    <property type="entry name" value="HTH_MERR_2"/>
    <property type="match status" value="1"/>
</dbReference>
<dbReference type="eggNOG" id="COG0789">
    <property type="taxonomic scope" value="Bacteria"/>
</dbReference>
<dbReference type="HOGENOM" id="CLU_060077_2_2_6"/>
<name>M5DQE8_9GAMM</name>
<feature type="domain" description="HTH merR-type" evidence="4">
    <location>
        <begin position="1"/>
        <end position="69"/>
    </location>
</feature>
<organism evidence="5 6">
    <name type="scientific">Thalassolituus oleivorans MIL-1</name>
    <dbReference type="NCBI Taxonomy" id="1298593"/>
    <lineage>
        <taxon>Bacteria</taxon>
        <taxon>Pseudomonadati</taxon>
        <taxon>Pseudomonadota</taxon>
        <taxon>Gammaproteobacteria</taxon>
        <taxon>Oceanospirillales</taxon>
        <taxon>Oceanospirillaceae</taxon>
        <taxon>Thalassolituus</taxon>
    </lineage>
</organism>
<keyword evidence="6" id="KW-1185">Reference proteome</keyword>
<proteinExistence type="predicted"/>
<dbReference type="PANTHER" id="PTHR30204:SF92">
    <property type="entry name" value="HTH-TYPE TRANSCRIPTIONAL REGULATOR ZNTR"/>
    <property type="match status" value="1"/>
</dbReference>
<dbReference type="Proteomes" id="UP000011866">
    <property type="component" value="Chromosome"/>
</dbReference>
<dbReference type="SUPFAM" id="SSF46955">
    <property type="entry name" value="Putative DNA-binding domain"/>
    <property type="match status" value="1"/>
</dbReference>
<dbReference type="InterPro" id="IPR009061">
    <property type="entry name" value="DNA-bd_dom_put_sf"/>
</dbReference>
<dbReference type="STRING" id="187493.CN03_09645"/>
<dbReference type="PANTHER" id="PTHR30204">
    <property type="entry name" value="REDOX-CYCLING DRUG-SENSING TRANSCRIPTIONAL ACTIVATOR SOXR"/>
    <property type="match status" value="1"/>
</dbReference>
<protein>
    <submittedName>
        <fullName evidence="5">MerR family transcriptional regulator</fullName>
    </submittedName>
</protein>
<keyword evidence="2" id="KW-0238">DNA-binding</keyword>
<dbReference type="InterPro" id="IPR047057">
    <property type="entry name" value="MerR_fam"/>
</dbReference>
<dbReference type="Pfam" id="PF09278">
    <property type="entry name" value="MerR-DNA-bind"/>
    <property type="match status" value="1"/>
</dbReference>
<dbReference type="KEGG" id="tol:TOL_1721"/>
<evidence type="ECO:0000313" key="5">
    <source>
        <dbReference type="EMBL" id="CCU72145.1"/>
    </source>
</evidence>
<evidence type="ECO:0000256" key="2">
    <source>
        <dbReference type="ARBA" id="ARBA00023125"/>
    </source>
</evidence>
<evidence type="ECO:0000259" key="4">
    <source>
        <dbReference type="PROSITE" id="PS50937"/>
    </source>
</evidence>
<keyword evidence="3" id="KW-0804">Transcription</keyword>
<dbReference type="RefSeq" id="WP_015486871.1">
    <property type="nucleotide sequence ID" value="NC_020888.1"/>
</dbReference>
<dbReference type="EMBL" id="HF680312">
    <property type="protein sequence ID" value="CCU72145.1"/>
    <property type="molecule type" value="Genomic_DNA"/>
</dbReference>
<dbReference type="InterPro" id="IPR015358">
    <property type="entry name" value="Tscrpt_reg_MerR_DNA-bd"/>
</dbReference>
<dbReference type="InterPro" id="IPR000551">
    <property type="entry name" value="MerR-type_HTH_dom"/>
</dbReference>